<sequence>MANLPLPARDCVEAQREMFRLAERECGLSIKAIARRSPLSASTMEGWRNGAAMPAWAIGALGDAGVPDHILSVVLDPYARHVSTNGNDDTLEELADASREFVHAHDKARSPASPGGIQIVPQERAEIVPFARKVKGKARRVSA</sequence>
<name>A0A6J5M3Y2_9CAUD</name>
<reference evidence="1" key="1">
    <citation type="submission" date="2020-04" db="EMBL/GenBank/DDBJ databases">
        <authorList>
            <person name="Chiriac C."/>
            <person name="Salcher M."/>
            <person name="Ghai R."/>
            <person name="Kavagutti S V."/>
        </authorList>
    </citation>
    <scope>NUCLEOTIDE SEQUENCE</scope>
</reference>
<evidence type="ECO:0000313" key="1">
    <source>
        <dbReference type="EMBL" id="CAB4140243.1"/>
    </source>
</evidence>
<organism evidence="1">
    <name type="scientific">uncultured Caudovirales phage</name>
    <dbReference type="NCBI Taxonomy" id="2100421"/>
    <lineage>
        <taxon>Viruses</taxon>
        <taxon>Duplodnaviria</taxon>
        <taxon>Heunggongvirae</taxon>
        <taxon>Uroviricota</taxon>
        <taxon>Caudoviricetes</taxon>
        <taxon>Peduoviridae</taxon>
        <taxon>Maltschvirus</taxon>
        <taxon>Maltschvirus maltsch</taxon>
    </lineage>
</organism>
<dbReference type="EMBL" id="LR796379">
    <property type="protein sequence ID" value="CAB4140243.1"/>
    <property type="molecule type" value="Genomic_DNA"/>
</dbReference>
<gene>
    <name evidence="1" type="ORF">UFOVP407_39</name>
</gene>
<accession>A0A6J5M3Y2</accession>
<protein>
    <submittedName>
        <fullName evidence="1">Uncharacterized protein</fullName>
    </submittedName>
</protein>
<proteinExistence type="predicted"/>